<dbReference type="Pfam" id="PF20705">
    <property type="entry name" value="DUF6821"/>
    <property type="match status" value="1"/>
</dbReference>
<evidence type="ECO:0000256" key="1">
    <source>
        <dbReference type="SAM" id="Phobius"/>
    </source>
</evidence>
<comment type="caution">
    <text evidence="3">The sequence shown here is derived from an EMBL/GenBank/DDBJ whole genome shotgun (WGS) entry which is preliminary data.</text>
</comment>
<organism evidence="3">
    <name type="scientific">Sesamum latifolium</name>
    <dbReference type="NCBI Taxonomy" id="2727402"/>
    <lineage>
        <taxon>Eukaryota</taxon>
        <taxon>Viridiplantae</taxon>
        <taxon>Streptophyta</taxon>
        <taxon>Embryophyta</taxon>
        <taxon>Tracheophyta</taxon>
        <taxon>Spermatophyta</taxon>
        <taxon>Magnoliopsida</taxon>
        <taxon>eudicotyledons</taxon>
        <taxon>Gunneridae</taxon>
        <taxon>Pentapetalae</taxon>
        <taxon>asterids</taxon>
        <taxon>lamiids</taxon>
        <taxon>Lamiales</taxon>
        <taxon>Pedaliaceae</taxon>
        <taxon>Sesamum</taxon>
    </lineage>
</organism>
<gene>
    <name evidence="3" type="ORF">Slati_3040600</name>
</gene>
<accession>A0AAW2VHL6</accession>
<dbReference type="EMBL" id="JACGWN010000010">
    <property type="protein sequence ID" value="KAL0428658.1"/>
    <property type="molecule type" value="Genomic_DNA"/>
</dbReference>
<feature type="transmembrane region" description="Helical" evidence="1">
    <location>
        <begin position="197"/>
        <end position="220"/>
    </location>
</feature>
<keyword evidence="1" id="KW-0472">Membrane</keyword>
<dbReference type="InterPro" id="IPR045883">
    <property type="entry name" value="At4g13530-like"/>
</dbReference>
<evidence type="ECO:0000313" key="3">
    <source>
        <dbReference type="EMBL" id="KAL0428658.1"/>
    </source>
</evidence>
<name>A0AAW2VHL6_9LAMI</name>
<sequence length="293" mass="32822">MDLQEWELLPDEGFLEINDDGGKKLLYTKASTTSDFQMNYFICPPKESLKNQFLPVPIHLEKPQPQDEVVDQEKEAIKIIPVESTDMMMMMPATASEKKMKPVLSSGGALGADQDPAVSQVFFKKMKETEFVDMKVESPRGGTSSWGIMPQIEGAGVFQFEEKGGDDLCNKVDVEAEMVMNKMELGLEESDEDGINIWKWSLTGIGAICSFGVAVCIIILSSHRKNKYGYGKLRFQIYTDDKRMKQQVIEGGDSYNKKITEAMRAVRGVPNPMSMTTRRARITYGGYYDASSV</sequence>
<reference evidence="3" key="1">
    <citation type="submission" date="2020-06" db="EMBL/GenBank/DDBJ databases">
        <authorList>
            <person name="Li T."/>
            <person name="Hu X."/>
            <person name="Zhang T."/>
            <person name="Song X."/>
            <person name="Zhang H."/>
            <person name="Dai N."/>
            <person name="Sheng W."/>
            <person name="Hou X."/>
            <person name="Wei L."/>
        </authorList>
    </citation>
    <scope>NUCLEOTIDE SEQUENCE</scope>
    <source>
        <strain evidence="3">KEN1</strain>
        <tissue evidence="3">Leaf</tissue>
    </source>
</reference>
<proteinExistence type="predicted"/>
<keyword evidence="1" id="KW-1133">Transmembrane helix</keyword>
<feature type="domain" description="DUF6821" evidence="2">
    <location>
        <begin position="113"/>
        <end position="290"/>
    </location>
</feature>
<dbReference type="PANTHER" id="PTHR33646">
    <property type="entry name" value="GB|AAF00631.1"/>
    <property type="match status" value="1"/>
</dbReference>
<dbReference type="PANTHER" id="PTHR33646:SF2">
    <property type="entry name" value="F20H23.8 PROTEIN"/>
    <property type="match status" value="1"/>
</dbReference>
<dbReference type="InterPro" id="IPR049224">
    <property type="entry name" value="DUF6821"/>
</dbReference>
<reference evidence="3" key="2">
    <citation type="journal article" date="2024" name="Plant">
        <title>Genomic evolution and insights into agronomic trait innovations of Sesamum species.</title>
        <authorList>
            <person name="Miao H."/>
            <person name="Wang L."/>
            <person name="Qu L."/>
            <person name="Liu H."/>
            <person name="Sun Y."/>
            <person name="Le M."/>
            <person name="Wang Q."/>
            <person name="Wei S."/>
            <person name="Zheng Y."/>
            <person name="Lin W."/>
            <person name="Duan Y."/>
            <person name="Cao H."/>
            <person name="Xiong S."/>
            <person name="Wang X."/>
            <person name="Wei L."/>
            <person name="Li C."/>
            <person name="Ma Q."/>
            <person name="Ju M."/>
            <person name="Zhao R."/>
            <person name="Li G."/>
            <person name="Mu C."/>
            <person name="Tian Q."/>
            <person name="Mei H."/>
            <person name="Zhang T."/>
            <person name="Gao T."/>
            <person name="Zhang H."/>
        </authorList>
    </citation>
    <scope>NUCLEOTIDE SEQUENCE</scope>
    <source>
        <strain evidence="3">KEN1</strain>
    </source>
</reference>
<evidence type="ECO:0000259" key="2">
    <source>
        <dbReference type="Pfam" id="PF20705"/>
    </source>
</evidence>
<dbReference type="AlphaFoldDB" id="A0AAW2VHL6"/>
<keyword evidence="1" id="KW-0812">Transmembrane</keyword>
<protein>
    <recommendedName>
        <fullName evidence="2">DUF6821 domain-containing protein</fullName>
    </recommendedName>
</protein>